<sequence>MGWAGLTKAFLQSIVSETEYVEMAADWGSLEWRGDDMSLSSAVSQGHDAVVQRHIAEGARVDKRGNYQWTPLHYAACNGRASIGRLLLDAGADVNAVSEYGFTPLHLGALNGHDEMVQLLLDNGADAQLRDREGQTARDLALDANMIQVIHVMDGAQDRESIDRCTHAADDIAILSPEEREVAMAASLFSAVRLGDTISASAILHQGISVSCVNELQQTPLHVAANVGATTIATKLLDYGACANAVCLVGRSPLHVAASCGHADVVQLLIDSHANVNFQDHRNETPLHLAVTLNHELVVELLLAAGADPNLVNLDHQTPLMLAKMQGSEKILSVLSMRPSERELVAVVDSKNVTRLRELLKDIGNPNATNEVTGQTLLHLSILNNAQDILEELLLAPGIDVYKSNKHGVTPLVTAVKSGNRTFAKRIFETMRQFTQWIPAAELVIDKNSLLGRGSFGLVYKGIWRGRTVAVKTGTLNDDNILQQEIRAMQTCSSPYLLQLLGITHTPQVHLVLEYMDGGDLRQYLDKKRDGVSVPVEYSTLEVAWVVANALKDLHHDDLLHRDLKSSNVLLSSTSYIKLADLGITKASMTRMTTGVGTFNWTAPEVFVSEAYDSSADIYSFGVILTELDTLRTPYADMNITQWQIVQKVQKESLRPSLSSNCPLWLRELATACMNPIRTERPSASKVVKLLEQQRRLKK</sequence>
<protein>
    <submittedName>
        <fullName evidence="9">Protein kinase domain containing protein</fullName>
    </submittedName>
</protein>
<dbReference type="Gene3D" id="1.10.510.10">
    <property type="entry name" value="Transferase(Phosphotransferase) domain 1"/>
    <property type="match status" value="1"/>
</dbReference>
<evidence type="ECO:0000256" key="1">
    <source>
        <dbReference type="ARBA" id="ARBA00022527"/>
    </source>
</evidence>
<evidence type="ECO:0000256" key="3">
    <source>
        <dbReference type="ARBA" id="ARBA00022741"/>
    </source>
</evidence>
<dbReference type="PRINTS" id="PR01415">
    <property type="entry name" value="ANKYRIN"/>
</dbReference>
<dbReference type="SMART" id="SM00220">
    <property type="entry name" value="S_TKc"/>
    <property type="match status" value="1"/>
</dbReference>
<dbReference type="InterPro" id="IPR036770">
    <property type="entry name" value="Ankyrin_rpt-contain_sf"/>
</dbReference>
<dbReference type="PROSITE" id="PS50297">
    <property type="entry name" value="ANK_REP_REGION"/>
    <property type="match status" value="5"/>
</dbReference>
<evidence type="ECO:0000256" key="6">
    <source>
        <dbReference type="PROSITE-ProRule" id="PRU00023"/>
    </source>
</evidence>
<reference evidence="9 10" key="1">
    <citation type="journal article" date="2014" name="Genome Biol. Evol.">
        <title>The secreted proteins of Achlya hypogyna and Thraustotheca clavata identify the ancestral oomycete secretome and reveal gene acquisitions by horizontal gene transfer.</title>
        <authorList>
            <person name="Misner I."/>
            <person name="Blouin N."/>
            <person name="Leonard G."/>
            <person name="Richards T.A."/>
            <person name="Lane C.E."/>
        </authorList>
    </citation>
    <scope>NUCLEOTIDE SEQUENCE [LARGE SCALE GENOMIC DNA]</scope>
    <source>
        <strain evidence="9 10">ATCC 48635</strain>
    </source>
</reference>
<feature type="repeat" description="ANK" evidence="6">
    <location>
        <begin position="249"/>
        <end position="281"/>
    </location>
</feature>
<keyword evidence="1" id="KW-0723">Serine/threonine-protein kinase</keyword>
<dbReference type="SMART" id="SM00248">
    <property type="entry name" value="ANK"/>
    <property type="match status" value="8"/>
</dbReference>
<dbReference type="EMBL" id="JNBR01000013">
    <property type="protein sequence ID" value="OQS01194.1"/>
    <property type="molecule type" value="Genomic_DNA"/>
</dbReference>
<dbReference type="Gene3D" id="3.30.200.20">
    <property type="entry name" value="Phosphorylase Kinase, domain 1"/>
    <property type="match status" value="1"/>
</dbReference>
<proteinExistence type="predicted"/>
<dbReference type="PROSITE" id="PS50088">
    <property type="entry name" value="ANK_REPEAT"/>
    <property type="match status" value="6"/>
</dbReference>
<dbReference type="InterPro" id="IPR008271">
    <property type="entry name" value="Ser/Thr_kinase_AS"/>
</dbReference>
<name>A0A1V9ZT76_ACHHY</name>
<dbReference type="PROSITE" id="PS00107">
    <property type="entry name" value="PROTEIN_KINASE_ATP"/>
    <property type="match status" value="1"/>
</dbReference>
<dbReference type="PANTHER" id="PTHR24123:SF33">
    <property type="entry name" value="PROTEIN HOS4"/>
    <property type="match status" value="1"/>
</dbReference>
<dbReference type="PROSITE" id="PS50011">
    <property type="entry name" value="PROTEIN_KINASE_DOM"/>
    <property type="match status" value="1"/>
</dbReference>
<accession>A0A1V9ZT76</accession>
<evidence type="ECO:0000256" key="5">
    <source>
        <dbReference type="ARBA" id="ARBA00023043"/>
    </source>
</evidence>
<evidence type="ECO:0000256" key="7">
    <source>
        <dbReference type="PROSITE-ProRule" id="PRU10141"/>
    </source>
</evidence>
<dbReference type="InterPro" id="IPR001245">
    <property type="entry name" value="Ser-Thr/Tyr_kinase_cat_dom"/>
</dbReference>
<keyword evidence="5 6" id="KW-0040">ANK repeat</keyword>
<feature type="repeat" description="ANK" evidence="6">
    <location>
        <begin position="67"/>
        <end position="99"/>
    </location>
</feature>
<dbReference type="InterPro" id="IPR011009">
    <property type="entry name" value="Kinase-like_dom_sf"/>
</dbReference>
<dbReference type="Pfam" id="PF07714">
    <property type="entry name" value="PK_Tyr_Ser-Thr"/>
    <property type="match status" value="1"/>
</dbReference>
<keyword evidence="2" id="KW-0677">Repeat</keyword>
<dbReference type="PANTHER" id="PTHR24123">
    <property type="entry name" value="ANKYRIN REPEAT-CONTAINING"/>
    <property type="match status" value="1"/>
</dbReference>
<evidence type="ECO:0000313" key="9">
    <source>
        <dbReference type="EMBL" id="OQS01194.1"/>
    </source>
</evidence>
<dbReference type="PRINTS" id="PR00109">
    <property type="entry name" value="TYRKINASE"/>
</dbReference>
<keyword evidence="9" id="KW-0418">Kinase</keyword>
<keyword evidence="3 7" id="KW-0547">Nucleotide-binding</keyword>
<feature type="repeat" description="ANK" evidence="6">
    <location>
        <begin position="282"/>
        <end position="314"/>
    </location>
</feature>
<keyword evidence="10" id="KW-1185">Reference proteome</keyword>
<dbReference type="PROSITE" id="PS00108">
    <property type="entry name" value="PROTEIN_KINASE_ST"/>
    <property type="match status" value="1"/>
</dbReference>
<dbReference type="SUPFAM" id="SSF48403">
    <property type="entry name" value="Ankyrin repeat"/>
    <property type="match status" value="2"/>
</dbReference>
<evidence type="ECO:0000313" key="10">
    <source>
        <dbReference type="Proteomes" id="UP000243579"/>
    </source>
</evidence>
<feature type="binding site" evidence="7">
    <location>
        <position position="472"/>
    </location>
    <ligand>
        <name>ATP</name>
        <dbReference type="ChEBI" id="CHEBI:30616"/>
    </ligand>
</feature>
<dbReference type="InterPro" id="IPR000719">
    <property type="entry name" value="Prot_kinase_dom"/>
</dbReference>
<comment type="caution">
    <text evidence="9">The sequence shown here is derived from an EMBL/GenBank/DDBJ whole genome shotgun (WGS) entry which is preliminary data.</text>
</comment>
<feature type="repeat" description="ANK" evidence="6">
    <location>
        <begin position="216"/>
        <end position="248"/>
    </location>
</feature>
<dbReference type="GO" id="GO:0005524">
    <property type="term" value="F:ATP binding"/>
    <property type="evidence" value="ECO:0007669"/>
    <property type="project" value="UniProtKB-UniRule"/>
</dbReference>
<evidence type="ECO:0000256" key="4">
    <source>
        <dbReference type="ARBA" id="ARBA00022840"/>
    </source>
</evidence>
<dbReference type="Pfam" id="PF00023">
    <property type="entry name" value="Ank"/>
    <property type="match status" value="1"/>
</dbReference>
<evidence type="ECO:0000259" key="8">
    <source>
        <dbReference type="PROSITE" id="PS50011"/>
    </source>
</evidence>
<feature type="repeat" description="ANK" evidence="6">
    <location>
        <begin position="373"/>
        <end position="406"/>
    </location>
</feature>
<dbReference type="InterPro" id="IPR002110">
    <property type="entry name" value="Ankyrin_rpt"/>
</dbReference>
<dbReference type="GO" id="GO:0004674">
    <property type="term" value="F:protein serine/threonine kinase activity"/>
    <property type="evidence" value="ECO:0007669"/>
    <property type="project" value="UniProtKB-KW"/>
</dbReference>
<dbReference type="Gene3D" id="1.25.40.20">
    <property type="entry name" value="Ankyrin repeat-containing domain"/>
    <property type="match status" value="4"/>
</dbReference>
<evidence type="ECO:0000256" key="2">
    <source>
        <dbReference type="ARBA" id="ARBA00022737"/>
    </source>
</evidence>
<dbReference type="OrthoDB" id="77576at2759"/>
<dbReference type="InterPro" id="IPR051165">
    <property type="entry name" value="Multifunctional_ANK_Repeat"/>
</dbReference>
<organism evidence="9 10">
    <name type="scientific">Achlya hypogyna</name>
    <name type="common">Oomycete</name>
    <name type="synonym">Protoachlya hypogyna</name>
    <dbReference type="NCBI Taxonomy" id="1202772"/>
    <lineage>
        <taxon>Eukaryota</taxon>
        <taxon>Sar</taxon>
        <taxon>Stramenopiles</taxon>
        <taxon>Oomycota</taxon>
        <taxon>Saprolegniomycetes</taxon>
        <taxon>Saprolegniales</taxon>
        <taxon>Achlyaceae</taxon>
        <taxon>Achlya</taxon>
    </lineage>
</organism>
<gene>
    <name evidence="9" type="ORF">ACHHYP_01701</name>
</gene>
<keyword evidence="4 7" id="KW-0067">ATP-binding</keyword>
<dbReference type="SUPFAM" id="SSF56112">
    <property type="entry name" value="Protein kinase-like (PK-like)"/>
    <property type="match status" value="1"/>
</dbReference>
<dbReference type="AlphaFoldDB" id="A0A1V9ZT76"/>
<dbReference type="Proteomes" id="UP000243579">
    <property type="component" value="Unassembled WGS sequence"/>
</dbReference>
<feature type="repeat" description="ANK" evidence="6">
    <location>
        <begin position="100"/>
        <end position="132"/>
    </location>
</feature>
<feature type="domain" description="Protein kinase" evidence="8">
    <location>
        <begin position="445"/>
        <end position="697"/>
    </location>
</feature>
<keyword evidence="9" id="KW-0808">Transferase</keyword>
<dbReference type="InterPro" id="IPR017441">
    <property type="entry name" value="Protein_kinase_ATP_BS"/>
</dbReference>
<dbReference type="Pfam" id="PF12796">
    <property type="entry name" value="Ank_2"/>
    <property type="match status" value="3"/>
</dbReference>